<dbReference type="EMBL" id="JBCNVT010000001">
    <property type="protein sequence ID" value="MEO5286684.1"/>
    <property type="molecule type" value="Genomic_DNA"/>
</dbReference>
<keyword evidence="3" id="KW-1185">Reference proteome</keyword>
<sequence length="59" mass="5966">MSLASAGSFGSGVAMAFGGYAECLSAPRSASINQTSAIVKTKGNKKTASVAERRELDIA</sequence>
<reference evidence="2 3" key="1">
    <citation type="submission" date="2024-04" db="EMBL/GenBank/DDBJ databases">
        <title>Limosilactobacillus allomucosae sp. nov., a novel species isolated from wild boar faecal samples as potential probiotics for domestic pigs.</title>
        <authorList>
            <person name="Chen B."/>
        </authorList>
    </citation>
    <scope>NUCLEOTIDE SEQUENCE [LARGE SCALE GENOMIC DNA]</scope>
    <source>
        <strain evidence="2 3">WILCCON 0055</strain>
    </source>
</reference>
<evidence type="ECO:0000313" key="3">
    <source>
        <dbReference type="Proteomes" id="UP001456307"/>
    </source>
</evidence>
<evidence type="ECO:0000313" key="2">
    <source>
        <dbReference type="EMBL" id="MEO5286684.1"/>
    </source>
</evidence>
<feature type="region of interest" description="Disordered" evidence="1">
    <location>
        <begin position="40"/>
        <end position="59"/>
    </location>
</feature>
<gene>
    <name evidence="2" type="ORF">AAVZ08_08840</name>
</gene>
<name>A0ABV0I6V5_9LACO</name>
<proteinExistence type="predicted"/>
<accession>A0ABV0I6V5</accession>
<protein>
    <submittedName>
        <fullName evidence="2">Uncharacterized protein</fullName>
    </submittedName>
</protein>
<dbReference type="RefSeq" id="WP_347985612.1">
    <property type="nucleotide sequence ID" value="NZ_JBCNVT010000001.1"/>
</dbReference>
<organism evidence="2 3">
    <name type="scientific">Limosilactobacillus allomucosae</name>
    <dbReference type="NCBI Taxonomy" id="3142938"/>
    <lineage>
        <taxon>Bacteria</taxon>
        <taxon>Bacillati</taxon>
        <taxon>Bacillota</taxon>
        <taxon>Bacilli</taxon>
        <taxon>Lactobacillales</taxon>
        <taxon>Lactobacillaceae</taxon>
        <taxon>Limosilactobacillus</taxon>
    </lineage>
</organism>
<dbReference type="Proteomes" id="UP001456307">
    <property type="component" value="Unassembled WGS sequence"/>
</dbReference>
<evidence type="ECO:0000256" key="1">
    <source>
        <dbReference type="SAM" id="MobiDB-lite"/>
    </source>
</evidence>
<comment type="caution">
    <text evidence="2">The sequence shown here is derived from an EMBL/GenBank/DDBJ whole genome shotgun (WGS) entry which is preliminary data.</text>
</comment>